<dbReference type="OrthoDB" id="2420591at2759"/>
<gene>
    <name evidence="2" type="ORF">PBRASI_LOCUS3569</name>
</gene>
<evidence type="ECO:0000256" key="1">
    <source>
        <dbReference type="SAM" id="SignalP"/>
    </source>
</evidence>
<keyword evidence="3" id="KW-1185">Reference proteome</keyword>
<evidence type="ECO:0000313" key="2">
    <source>
        <dbReference type="EMBL" id="CAG8519904.1"/>
    </source>
</evidence>
<reference evidence="2" key="1">
    <citation type="submission" date="2021-06" db="EMBL/GenBank/DDBJ databases">
        <authorList>
            <person name="Kallberg Y."/>
            <person name="Tangrot J."/>
            <person name="Rosling A."/>
        </authorList>
    </citation>
    <scope>NUCLEOTIDE SEQUENCE</scope>
    <source>
        <strain evidence="2">BR232B</strain>
    </source>
</reference>
<dbReference type="Proteomes" id="UP000789739">
    <property type="component" value="Unassembled WGS sequence"/>
</dbReference>
<comment type="caution">
    <text evidence="2">The sequence shown here is derived from an EMBL/GenBank/DDBJ whole genome shotgun (WGS) entry which is preliminary data.</text>
</comment>
<feature type="chain" id="PRO_5040136029" evidence="1">
    <location>
        <begin position="20"/>
        <end position="104"/>
    </location>
</feature>
<dbReference type="EMBL" id="CAJVPI010000327">
    <property type="protein sequence ID" value="CAG8519904.1"/>
    <property type="molecule type" value="Genomic_DNA"/>
</dbReference>
<accession>A0A9N9F9Y6</accession>
<protein>
    <submittedName>
        <fullName evidence="2">5441_t:CDS:1</fullName>
    </submittedName>
</protein>
<evidence type="ECO:0000313" key="3">
    <source>
        <dbReference type="Proteomes" id="UP000789739"/>
    </source>
</evidence>
<sequence>MSIDFCLIIFLVTFTKFFSFLVEQRTQARVANSTIRDDRTANIEPLHTNAGDIPPNFPQDFNAIRNAQSAEITALLTAYGQPTNGNLITRKRRLAKYLGIRSLF</sequence>
<organism evidence="2 3">
    <name type="scientific">Paraglomus brasilianum</name>
    <dbReference type="NCBI Taxonomy" id="144538"/>
    <lineage>
        <taxon>Eukaryota</taxon>
        <taxon>Fungi</taxon>
        <taxon>Fungi incertae sedis</taxon>
        <taxon>Mucoromycota</taxon>
        <taxon>Glomeromycotina</taxon>
        <taxon>Glomeromycetes</taxon>
        <taxon>Paraglomerales</taxon>
        <taxon>Paraglomeraceae</taxon>
        <taxon>Paraglomus</taxon>
    </lineage>
</organism>
<feature type="signal peptide" evidence="1">
    <location>
        <begin position="1"/>
        <end position="19"/>
    </location>
</feature>
<dbReference type="AlphaFoldDB" id="A0A9N9F9Y6"/>
<name>A0A9N9F9Y6_9GLOM</name>
<proteinExistence type="predicted"/>
<keyword evidence="1" id="KW-0732">Signal</keyword>